<protein>
    <submittedName>
        <fullName evidence="2">Uncharacterized protein</fullName>
    </submittedName>
</protein>
<accession>A0AAD7ZL61</accession>
<proteinExistence type="predicted"/>
<dbReference type="Proteomes" id="UP001233999">
    <property type="component" value="Unassembled WGS sequence"/>
</dbReference>
<organism evidence="2 3">
    <name type="scientific">Diploptera punctata</name>
    <name type="common">Pacific beetle cockroach</name>
    <dbReference type="NCBI Taxonomy" id="6984"/>
    <lineage>
        <taxon>Eukaryota</taxon>
        <taxon>Metazoa</taxon>
        <taxon>Ecdysozoa</taxon>
        <taxon>Arthropoda</taxon>
        <taxon>Hexapoda</taxon>
        <taxon>Insecta</taxon>
        <taxon>Pterygota</taxon>
        <taxon>Neoptera</taxon>
        <taxon>Polyneoptera</taxon>
        <taxon>Dictyoptera</taxon>
        <taxon>Blattodea</taxon>
        <taxon>Blaberoidea</taxon>
        <taxon>Blaberidae</taxon>
        <taxon>Diplopterinae</taxon>
        <taxon>Diploptera</taxon>
    </lineage>
</organism>
<sequence>STSIASLLCNSLKETVGSFKPHSAIYPPSAKLKCSACQLRARERTHTFITQACFHLFVAYNPNVLFFFFAAQLISGNTCLFRIFVLQ</sequence>
<feature type="non-terminal residue" evidence="2">
    <location>
        <position position="1"/>
    </location>
</feature>
<keyword evidence="1" id="KW-0472">Membrane</keyword>
<name>A0AAD7ZL61_DIPPU</name>
<evidence type="ECO:0000256" key="1">
    <source>
        <dbReference type="SAM" id="Phobius"/>
    </source>
</evidence>
<comment type="caution">
    <text evidence="2">The sequence shown here is derived from an EMBL/GenBank/DDBJ whole genome shotgun (WGS) entry which is preliminary data.</text>
</comment>
<keyword evidence="1" id="KW-0812">Transmembrane</keyword>
<evidence type="ECO:0000313" key="3">
    <source>
        <dbReference type="Proteomes" id="UP001233999"/>
    </source>
</evidence>
<gene>
    <name evidence="2" type="ORF">L9F63_003781</name>
</gene>
<evidence type="ECO:0000313" key="2">
    <source>
        <dbReference type="EMBL" id="KAJ9581888.1"/>
    </source>
</evidence>
<dbReference type="EMBL" id="JASPKZ010007837">
    <property type="protein sequence ID" value="KAJ9581888.1"/>
    <property type="molecule type" value="Genomic_DNA"/>
</dbReference>
<feature type="non-terminal residue" evidence="2">
    <location>
        <position position="87"/>
    </location>
</feature>
<feature type="transmembrane region" description="Helical" evidence="1">
    <location>
        <begin position="64"/>
        <end position="85"/>
    </location>
</feature>
<reference evidence="2" key="1">
    <citation type="journal article" date="2023" name="IScience">
        <title>Live-bearing cockroach genome reveals convergent evolutionary mechanisms linked to viviparity in insects and beyond.</title>
        <authorList>
            <person name="Fouks B."/>
            <person name="Harrison M.C."/>
            <person name="Mikhailova A.A."/>
            <person name="Marchal E."/>
            <person name="English S."/>
            <person name="Carruthers M."/>
            <person name="Jennings E.C."/>
            <person name="Chiamaka E.L."/>
            <person name="Frigard R.A."/>
            <person name="Pippel M."/>
            <person name="Attardo G.M."/>
            <person name="Benoit J.B."/>
            <person name="Bornberg-Bauer E."/>
            <person name="Tobe S.S."/>
        </authorList>
    </citation>
    <scope>NUCLEOTIDE SEQUENCE</scope>
    <source>
        <strain evidence="2">Stay&amp;Tobe</strain>
    </source>
</reference>
<reference evidence="2" key="2">
    <citation type="submission" date="2023-05" db="EMBL/GenBank/DDBJ databases">
        <authorList>
            <person name="Fouks B."/>
        </authorList>
    </citation>
    <scope>NUCLEOTIDE SEQUENCE</scope>
    <source>
        <strain evidence="2">Stay&amp;Tobe</strain>
        <tissue evidence="2">Testes</tissue>
    </source>
</reference>
<dbReference type="AlphaFoldDB" id="A0AAD7ZL61"/>
<keyword evidence="1" id="KW-1133">Transmembrane helix</keyword>
<keyword evidence="3" id="KW-1185">Reference proteome</keyword>